<protein>
    <submittedName>
        <fullName evidence="2">Rrf2 family transcriptional regulator</fullName>
    </submittedName>
</protein>
<name>A0A9X5EAC5_9CYAN</name>
<dbReference type="RefSeq" id="WP_015157488.1">
    <property type="nucleotide sequence ID" value="NZ_JTJC03000010.1"/>
</dbReference>
<gene>
    <name evidence="2" type="ORF">QH73_0024340</name>
</gene>
<comment type="caution">
    <text evidence="2">The sequence shown here is derived from an EMBL/GenBank/DDBJ whole genome shotgun (WGS) entry which is preliminary data.</text>
</comment>
<dbReference type="GO" id="GO:0003677">
    <property type="term" value="F:DNA binding"/>
    <property type="evidence" value="ECO:0007669"/>
    <property type="project" value="UniProtKB-KW"/>
</dbReference>
<dbReference type="PROSITE" id="PS01332">
    <property type="entry name" value="HTH_RRF2_1"/>
    <property type="match status" value="1"/>
</dbReference>
<evidence type="ECO:0000313" key="3">
    <source>
        <dbReference type="Proteomes" id="UP000031532"/>
    </source>
</evidence>
<dbReference type="InterPro" id="IPR036388">
    <property type="entry name" value="WH-like_DNA-bd_sf"/>
</dbReference>
<dbReference type="PANTHER" id="PTHR33221">
    <property type="entry name" value="WINGED HELIX-TURN-HELIX TRANSCRIPTIONAL REGULATOR, RRF2 FAMILY"/>
    <property type="match status" value="1"/>
</dbReference>
<dbReference type="Pfam" id="PF02082">
    <property type="entry name" value="Rrf2"/>
    <property type="match status" value="1"/>
</dbReference>
<evidence type="ECO:0000256" key="1">
    <source>
        <dbReference type="ARBA" id="ARBA00023125"/>
    </source>
</evidence>
<dbReference type="InterPro" id="IPR000944">
    <property type="entry name" value="Tscrpt_reg_Rrf2"/>
</dbReference>
<evidence type="ECO:0000313" key="2">
    <source>
        <dbReference type="EMBL" id="NHC37728.1"/>
    </source>
</evidence>
<keyword evidence="3" id="KW-1185">Reference proteome</keyword>
<dbReference type="EMBL" id="JTJC03000010">
    <property type="protein sequence ID" value="NHC37728.1"/>
    <property type="molecule type" value="Genomic_DNA"/>
</dbReference>
<dbReference type="InterPro" id="IPR030489">
    <property type="entry name" value="TR_Rrf2-type_CS"/>
</dbReference>
<sequence>MELSCKSEYALLALSELAARYQSGEPLQIRQIAAQQNIPDRYLEQLLATLRRGGIVKSQRGAKGGYILAREPWKITLLEVLVCLEGIEARATEEESKPRTLETAVVHEIWHEARQAANMVLQQHTLQNLCEQIAARRQLDIMYYI</sequence>
<accession>A0A9X5EAC5</accession>
<proteinExistence type="predicted"/>
<reference evidence="2 3" key="1">
    <citation type="journal article" date="2015" name="Genome Announc.">
        <title>Draft Genome Sequence of the Terrestrial Cyanobacterium Scytonema millei VB511283, Isolated from Eastern India.</title>
        <authorList>
            <person name="Sen D."/>
            <person name="Chandrababunaidu M.M."/>
            <person name="Singh D."/>
            <person name="Sanghi N."/>
            <person name="Ghorai A."/>
            <person name="Mishra G.P."/>
            <person name="Madduluri M."/>
            <person name="Adhikary S.P."/>
            <person name="Tripathy S."/>
        </authorList>
    </citation>
    <scope>NUCLEOTIDE SEQUENCE [LARGE SCALE GENOMIC DNA]</scope>
    <source>
        <strain evidence="2 3">VB511283</strain>
    </source>
</reference>
<organism evidence="2 3">
    <name type="scientific">Scytonema millei VB511283</name>
    <dbReference type="NCBI Taxonomy" id="1245923"/>
    <lineage>
        <taxon>Bacteria</taxon>
        <taxon>Bacillati</taxon>
        <taxon>Cyanobacteriota</taxon>
        <taxon>Cyanophyceae</taxon>
        <taxon>Nostocales</taxon>
        <taxon>Scytonemataceae</taxon>
        <taxon>Scytonema</taxon>
    </lineage>
</organism>
<dbReference type="OrthoDB" id="9808360at2"/>
<dbReference type="PROSITE" id="PS51197">
    <property type="entry name" value="HTH_RRF2_2"/>
    <property type="match status" value="1"/>
</dbReference>
<dbReference type="GO" id="GO:0003700">
    <property type="term" value="F:DNA-binding transcription factor activity"/>
    <property type="evidence" value="ECO:0007669"/>
    <property type="project" value="TreeGrafter"/>
</dbReference>
<dbReference type="InterPro" id="IPR036390">
    <property type="entry name" value="WH_DNA-bd_sf"/>
</dbReference>
<dbReference type="SUPFAM" id="SSF46785">
    <property type="entry name" value="Winged helix' DNA-binding domain"/>
    <property type="match status" value="1"/>
</dbReference>
<dbReference type="NCBIfam" id="TIGR00738">
    <property type="entry name" value="rrf2_super"/>
    <property type="match status" value="1"/>
</dbReference>
<dbReference type="AlphaFoldDB" id="A0A9X5EAC5"/>
<dbReference type="Proteomes" id="UP000031532">
    <property type="component" value="Unassembled WGS sequence"/>
</dbReference>
<dbReference type="GO" id="GO:0005829">
    <property type="term" value="C:cytosol"/>
    <property type="evidence" value="ECO:0007669"/>
    <property type="project" value="TreeGrafter"/>
</dbReference>
<dbReference type="Gene3D" id="1.10.10.10">
    <property type="entry name" value="Winged helix-like DNA-binding domain superfamily/Winged helix DNA-binding domain"/>
    <property type="match status" value="1"/>
</dbReference>
<dbReference type="PANTHER" id="PTHR33221:SF5">
    <property type="entry name" value="HTH-TYPE TRANSCRIPTIONAL REGULATOR ISCR"/>
    <property type="match status" value="1"/>
</dbReference>
<keyword evidence="1" id="KW-0238">DNA-binding</keyword>